<feature type="signal peptide" evidence="3">
    <location>
        <begin position="1"/>
        <end position="20"/>
    </location>
</feature>
<sequence length="303" mass="33287">MRIALPLFAGLLLAGCAATAPQPKPAPAPAPTPAAVAAPAPAPVGPAPDDLLNATAWTQNAVEHDLVFQEIYRNAQEKLLKALKNKRWDALPHDERTGPVAKLKPAVILDIDETVLDNSPYEARLIQSGKAYNEATWGAWVKEAKAKPLPGALAFTKFADKHGIRVIYISNRAQDLDQATLENLRKAGFPVHGQDAFLGLGTFVKGCEQIGSQKTCRRQLVAKHYRVLMQFGDQVGDFMTVLNNTTQGRRDAMAPYAAWIGERWFVFPNPMYGSWEPAMFGNDWEQPANVRRKAKIDSLHGDN</sequence>
<feature type="region of interest" description="Disordered" evidence="2">
    <location>
        <begin position="21"/>
        <end position="42"/>
    </location>
</feature>
<dbReference type="InterPro" id="IPR036412">
    <property type="entry name" value="HAD-like_sf"/>
</dbReference>
<protein>
    <submittedName>
        <fullName evidence="5">5'-nucleotidase (Lipoprotein e(P4) family)</fullName>
    </submittedName>
    <submittedName>
        <fullName evidence="4">Acid phosphatase</fullName>
    </submittedName>
</protein>
<gene>
    <name evidence="5" type="ORF">HNQ86_002022</name>
    <name evidence="4" type="ORF">LF63_0101075</name>
</gene>
<dbReference type="EMBL" id="JROI01000003">
    <property type="protein sequence ID" value="KGI79103.1"/>
    <property type="molecule type" value="Genomic_DNA"/>
</dbReference>
<dbReference type="Gene3D" id="3.40.50.1000">
    <property type="entry name" value="HAD superfamily/HAD-like"/>
    <property type="match status" value="1"/>
</dbReference>
<dbReference type="SFLD" id="SFLDS00003">
    <property type="entry name" value="Haloacid_Dehalogenase"/>
    <property type="match status" value="1"/>
</dbReference>
<dbReference type="Pfam" id="PF03767">
    <property type="entry name" value="Acid_phosphat_B"/>
    <property type="match status" value="1"/>
</dbReference>
<dbReference type="InterPro" id="IPR023214">
    <property type="entry name" value="HAD_sf"/>
</dbReference>
<dbReference type="SUPFAM" id="SSF56784">
    <property type="entry name" value="HAD-like"/>
    <property type="match status" value="1"/>
</dbReference>
<reference evidence="5 7" key="2">
    <citation type="submission" date="2020-08" db="EMBL/GenBank/DDBJ databases">
        <title>Genomic Encyclopedia of Type Strains, Phase IV (KMG-IV): sequencing the most valuable type-strain genomes for metagenomic binning, comparative biology and taxonomic classification.</title>
        <authorList>
            <person name="Goeker M."/>
        </authorList>
    </citation>
    <scope>NUCLEOTIDE SEQUENCE [LARGE SCALE GENOMIC DNA]</scope>
    <source>
        <strain evidence="5 7">DSM 107085</strain>
    </source>
</reference>
<dbReference type="OrthoDB" id="395856at2"/>
<dbReference type="SFLD" id="SFLDG01125">
    <property type="entry name" value="C1.1:_Acid_Phosphatase_Like"/>
    <property type="match status" value="1"/>
</dbReference>
<dbReference type="AlphaFoldDB" id="A0A099CYQ9"/>
<reference evidence="4 6" key="1">
    <citation type="submission" date="2014-09" db="EMBL/GenBank/DDBJ databases">
        <title>Xanthomonadaceae 3.5X direct submission.</title>
        <authorList>
            <person name="Fang T."/>
            <person name="Wang H."/>
        </authorList>
    </citation>
    <scope>NUCLEOTIDE SEQUENCE [LARGE SCALE GENOMIC DNA]</scope>
    <source>
        <strain evidence="4 6">3.5X</strain>
    </source>
</reference>
<evidence type="ECO:0000256" key="1">
    <source>
        <dbReference type="ARBA" id="ARBA00022729"/>
    </source>
</evidence>
<keyword evidence="5" id="KW-0449">Lipoprotein</keyword>
<dbReference type="InterPro" id="IPR006423">
    <property type="entry name" value="Lipo_e_P4"/>
</dbReference>
<accession>A0A099CYQ9</accession>
<dbReference type="InterPro" id="IPR005519">
    <property type="entry name" value="Acid_phosphat_B-like"/>
</dbReference>
<feature type="compositionally biased region" description="Pro residues" evidence="2">
    <location>
        <begin position="22"/>
        <end position="32"/>
    </location>
</feature>
<dbReference type="EMBL" id="JACHET010000001">
    <property type="protein sequence ID" value="MBB6184677.1"/>
    <property type="molecule type" value="Genomic_DNA"/>
</dbReference>
<name>A0A099CYQ9_9GAMM</name>
<evidence type="ECO:0000313" key="7">
    <source>
        <dbReference type="Proteomes" id="UP000560000"/>
    </source>
</evidence>
<dbReference type="RefSeq" id="WP_043099058.1">
    <property type="nucleotide sequence ID" value="NZ_JACHET010000001.1"/>
</dbReference>
<proteinExistence type="predicted"/>
<dbReference type="PROSITE" id="PS51257">
    <property type="entry name" value="PROKAR_LIPOPROTEIN"/>
    <property type="match status" value="1"/>
</dbReference>
<dbReference type="PANTHER" id="PTHR31284">
    <property type="entry name" value="ACID PHOSPHATASE-LIKE PROTEIN"/>
    <property type="match status" value="1"/>
</dbReference>
<keyword evidence="6" id="KW-1185">Reference proteome</keyword>
<feature type="chain" id="PRO_5035986528" evidence="3">
    <location>
        <begin position="21"/>
        <end position="303"/>
    </location>
</feature>
<evidence type="ECO:0000313" key="5">
    <source>
        <dbReference type="EMBL" id="MBB6184677.1"/>
    </source>
</evidence>
<comment type="caution">
    <text evidence="4">The sequence shown here is derived from an EMBL/GenBank/DDBJ whole genome shotgun (WGS) entry which is preliminary data.</text>
</comment>
<organism evidence="4 6">
    <name type="scientific">Oleiagrimonas soli</name>
    <dbReference type="NCBI Taxonomy" id="1543381"/>
    <lineage>
        <taxon>Bacteria</taxon>
        <taxon>Pseudomonadati</taxon>
        <taxon>Pseudomonadota</taxon>
        <taxon>Gammaproteobacteria</taxon>
        <taxon>Lysobacterales</taxon>
        <taxon>Rhodanobacteraceae</taxon>
        <taxon>Oleiagrimonas</taxon>
    </lineage>
</organism>
<evidence type="ECO:0000256" key="2">
    <source>
        <dbReference type="SAM" id="MobiDB-lite"/>
    </source>
</evidence>
<dbReference type="Proteomes" id="UP000029708">
    <property type="component" value="Unassembled WGS sequence"/>
</dbReference>
<dbReference type="STRING" id="1543381.LF63_0101075"/>
<dbReference type="GO" id="GO:0009279">
    <property type="term" value="C:cell outer membrane"/>
    <property type="evidence" value="ECO:0007669"/>
    <property type="project" value="InterPro"/>
</dbReference>
<evidence type="ECO:0000313" key="6">
    <source>
        <dbReference type="Proteomes" id="UP000029708"/>
    </source>
</evidence>
<dbReference type="HOGENOM" id="CLU_052352_0_1_6"/>
<evidence type="ECO:0000313" key="4">
    <source>
        <dbReference type="EMBL" id="KGI79103.1"/>
    </source>
</evidence>
<keyword evidence="1 3" id="KW-0732">Signal</keyword>
<dbReference type="PANTHER" id="PTHR31284:SF10">
    <property type="entry name" value="ACID PHOSPHATASE-LIKE PROTEIN"/>
    <property type="match status" value="1"/>
</dbReference>
<dbReference type="PIRSF" id="PIRSF019271">
    <property type="entry name" value="Acid_Ptase_C"/>
    <property type="match status" value="1"/>
</dbReference>
<dbReference type="Proteomes" id="UP000560000">
    <property type="component" value="Unassembled WGS sequence"/>
</dbReference>
<evidence type="ECO:0000256" key="3">
    <source>
        <dbReference type="SAM" id="SignalP"/>
    </source>
</evidence>